<organism evidence="1 2">
    <name type="scientific">Thalassobacillus cyri</name>
    <dbReference type="NCBI Taxonomy" id="571932"/>
    <lineage>
        <taxon>Bacteria</taxon>
        <taxon>Bacillati</taxon>
        <taxon>Bacillota</taxon>
        <taxon>Bacilli</taxon>
        <taxon>Bacillales</taxon>
        <taxon>Bacillaceae</taxon>
        <taxon>Thalassobacillus</taxon>
    </lineage>
</organism>
<dbReference type="Pfam" id="PF08812">
    <property type="entry name" value="YtxC"/>
    <property type="match status" value="1"/>
</dbReference>
<dbReference type="STRING" id="571932.SAMN05421743_105107"/>
<sequence>MIRFFFISRQETITFCDAIMQEGAKFQVQWEGDDQGGNQVSLIGEEWGEGEKDILVNILSALVFKYRLPLWQNKLIRQKFYYQDDEEIHRIREICDWLNNTEQRKKLGVRLPSLEDSIQVFIRKRIQFKSVVNFNEMMPFCFQHVRTLLLSYIGAALDEFKREEDYLLWVESLRHYMQDKPSKVEELYLLQRSQLHYYLEDGKLLSKMEIKSLLKKEPLRIFSGEVDDHSITAALVYAPKRIFVYGDPAEPKIQTIINIFQERVICKPVHAFPFDHPSHVH</sequence>
<gene>
    <name evidence="1" type="ORF">SAMN05421743_105107</name>
</gene>
<dbReference type="AlphaFoldDB" id="A0A1H4BQ37"/>
<dbReference type="EMBL" id="FNQR01000005">
    <property type="protein sequence ID" value="SEA50197.1"/>
    <property type="molecule type" value="Genomic_DNA"/>
</dbReference>
<reference evidence="1 2" key="1">
    <citation type="submission" date="2016-10" db="EMBL/GenBank/DDBJ databases">
        <authorList>
            <person name="de Groot N.N."/>
        </authorList>
    </citation>
    <scope>NUCLEOTIDE SEQUENCE [LARGE SCALE GENOMIC DNA]</scope>
    <source>
        <strain evidence="1 2">CCM7597</strain>
    </source>
</reference>
<protein>
    <submittedName>
        <fullName evidence="1">Putative sporulation protein YtxC</fullName>
    </submittedName>
</protein>
<keyword evidence="2" id="KW-1185">Reference proteome</keyword>
<dbReference type="OrthoDB" id="2986513at2"/>
<evidence type="ECO:0000313" key="1">
    <source>
        <dbReference type="EMBL" id="SEA50197.1"/>
    </source>
</evidence>
<name>A0A1H4BQ37_9BACI</name>
<dbReference type="Proteomes" id="UP000198584">
    <property type="component" value="Unassembled WGS sequence"/>
</dbReference>
<proteinExistence type="predicted"/>
<dbReference type="RefSeq" id="WP_093044216.1">
    <property type="nucleotide sequence ID" value="NZ_FNQR01000005.1"/>
</dbReference>
<dbReference type="InterPro" id="IPR014199">
    <property type="entry name" value="Spore_YtxC"/>
</dbReference>
<accession>A0A1H4BQ37</accession>
<evidence type="ECO:0000313" key="2">
    <source>
        <dbReference type="Proteomes" id="UP000198584"/>
    </source>
</evidence>